<gene>
    <name evidence="1" type="ORF">FP2506_04466</name>
</gene>
<dbReference type="HOGENOM" id="CLU_3403691_0_0_5"/>
<dbReference type="AlphaFoldDB" id="Q0FZY9"/>
<name>Q0FZY9_9HYPH</name>
<proteinExistence type="predicted"/>
<dbReference type="EMBL" id="AATP01000007">
    <property type="protein sequence ID" value="EAU40452.1"/>
    <property type="molecule type" value="Genomic_DNA"/>
</dbReference>
<protein>
    <submittedName>
        <fullName evidence="1">Uncharacterized protein</fullName>
    </submittedName>
</protein>
<comment type="caution">
    <text evidence="1">The sequence shown here is derived from an EMBL/GenBank/DDBJ whole genome shotgun (WGS) entry which is preliminary data.</text>
</comment>
<accession>Q0FZY9</accession>
<evidence type="ECO:0000313" key="2">
    <source>
        <dbReference type="Proteomes" id="UP000004310"/>
    </source>
</evidence>
<dbReference type="Proteomes" id="UP000004310">
    <property type="component" value="Unassembled WGS sequence"/>
</dbReference>
<reference evidence="1 2" key="1">
    <citation type="journal article" date="2010" name="J. Bacteriol.">
        <title>Genome sequence of Fulvimarina pelagi HTCC2506T, a Mn(II)-oxidizing alphaproteobacterium possessing an aerobic anoxygenic photosynthetic gene cluster and Xanthorhodopsin.</title>
        <authorList>
            <person name="Kang I."/>
            <person name="Oh H.M."/>
            <person name="Lim S.I."/>
            <person name="Ferriera S."/>
            <person name="Giovannoni S.J."/>
            <person name="Cho J.C."/>
        </authorList>
    </citation>
    <scope>NUCLEOTIDE SEQUENCE [LARGE SCALE GENOMIC DNA]</scope>
    <source>
        <strain evidence="1 2">HTCC2506</strain>
    </source>
</reference>
<keyword evidence="2" id="KW-1185">Reference proteome</keyword>
<sequence length="30" mass="3255">METVEPSTSALACELEHAAGRIIVAEIEKR</sequence>
<organism evidence="1 2">
    <name type="scientific">Fulvimarina pelagi HTCC2506</name>
    <dbReference type="NCBI Taxonomy" id="314231"/>
    <lineage>
        <taxon>Bacteria</taxon>
        <taxon>Pseudomonadati</taxon>
        <taxon>Pseudomonadota</taxon>
        <taxon>Alphaproteobacteria</taxon>
        <taxon>Hyphomicrobiales</taxon>
        <taxon>Aurantimonadaceae</taxon>
        <taxon>Fulvimarina</taxon>
    </lineage>
</organism>
<evidence type="ECO:0000313" key="1">
    <source>
        <dbReference type="EMBL" id="EAU40452.1"/>
    </source>
</evidence>